<comment type="caution">
    <text evidence="1">The sequence shown here is derived from an EMBL/GenBank/DDBJ whole genome shotgun (WGS) entry which is preliminary data.</text>
</comment>
<evidence type="ECO:0000313" key="1">
    <source>
        <dbReference type="EMBL" id="MBV4358790.1"/>
    </source>
</evidence>
<organism evidence="1 2">
    <name type="scientific">Pinibacter aurantiacus</name>
    <dbReference type="NCBI Taxonomy" id="2851599"/>
    <lineage>
        <taxon>Bacteria</taxon>
        <taxon>Pseudomonadati</taxon>
        <taxon>Bacteroidota</taxon>
        <taxon>Chitinophagia</taxon>
        <taxon>Chitinophagales</taxon>
        <taxon>Chitinophagaceae</taxon>
        <taxon>Pinibacter</taxon>
    </lineage>
</organism>
<accession>A0A9E2SDV7</accession>
<sequence length="110" mass="12180">MDNKEKNVAKYKLGLCLSNIIEENKKSGKVDSINSLRKLAASSGLEYAIVQLISSGKKDPQYTTLLALSEGLGIPLHKFLQGVDKISDETVITHIDKIEKAKKQLNARRK</sequence>
<proteinExistence type="predicted"/>
<reference evidence="1" key="1">
    <citation type="submission" date="2021-06" db="EMBL/GenBank/DDBJ databases">
        <authorList>
            <person name="Huq M.A."/>
        </authorList>
    </citation>
    <scope>NUCLEOTIDE SEQUENCE</scope>
    <source>
        <strain evidence="1">MAH-26</strain>
    </source>
</reference>
<keyword evidence="2" id="KW-1185">Reference proteome</keyword>
<dbReference type="EMBL" id="JAHSPG010000013">
    <property type="protein sequence ID" value="MBV4358790.1"/>
    <property type="molecule type" value="Genomic_DNA"/>
</dbReference>
<name>A0A9E2SDV7_9BACT</name>
<evidence type="ECO:0000313" key="2">
    <source>
        <dbReference type="Proteomes" id="UP000812270"/>
    </source>
</evidence>
<dbReference type="RefSeq" id="WP_217792510.1">
    <property type="nucleotide sequence ID" value="NZ_JAHSPG010000013.1"/>
</dbReference>
<dbReference type="Proteomes" id="UP000812270">
    <property type="component" value="Unassembled WGS sequence"/>
</dbReference>
<gene>
    <name evidence="1" type="ORF">KTO63_16615</name>
</gene>
<protein>
    <submittedName>
        <fullName evidence="1">Uncharacterized protein</fullName>
    </submittedName>
</protein>
<dbReference type="AlphaFoldDB" id="A0A9E2SDV7"/>